<name>A0A953NBF0_9BURK</name>
<dbReference type="EMBL" id="JAHXRI010000025">
    <property type="protein sequence ID" value="MBZ1351834.1"/>
    <property type="molecule type" value="Genomic_DNA"/>
</dbReference>
<dbReference type="SUPFAM" id="SSF46689">
    <property type="entry name" value="Homeodomain-like"/>
    <property type="match status" value="1"/>
</dbReference>
<evidence type="ECO:0000256" key="2">
    <source>
        <dbReference type="PROSITE-ProRule" id="PRU00335"/>
    </source>
</evidence>
<sequence>MQNSLMFSLLALASEVSIHEIDVDDIIKHAEVSRGSFYKYFPSVQALIPALANQLAHELTAEIDAITHQIPSTANRLVVNAKLTMRSLAKHKILGNFLIQLPWPTQNTEFNVFTNISSDVELGIKEGLFAKMPASIGCNLLVGSLIGGISVMLSKSPSTSYENKVLYQALIGLGLDAKTADELLKIPSPALPALPTTGLLGKVAALDN</sequence>
<dbReference type="Proteomes" id="UP000739565">
    <property type="component" value="Unassembled WGS sequence"/>
</dbReference>
<reference evidence="4" key="1">
    <citation type="submission" date="2021-07" db="EMBL/GenBank/DDBJ databases">
        <title>New genus and species of the family Alcaligenaceae.</title>
        <authorList>
            <person name="Hahn M.W."/>
        </authorList>
    </citation>
    <scope>NUCLEOTIDE SEQUENCE</scope>
    <source>
        <strain evidence="4">LF4-65</strain>
    </source>
</reference>
<evidence type="ECO:0000259" key="3">
    <source>
        <dbReference type="PROSITE" id="PS50977"/>
    </source>
</evidence>
<dbReference type="GO" id="GO:0003677">
    <property type="term" value="F:DNA binding"/>
    <property type="evidence" value="ECO:0007669"/>
    <property type="project" value="UniProtKB-UniRule"/>
</dbReference>
<protein>
    <submittedName>
        <fullName evidence="4">TetR/AcrR family transcriptional regulator</fullName>
    </submittedName>
</protein>
<evidence type="ECO:0000313" key="5">
    <source>
        <dbReference type="Proteomes" id="UP000739565"/>
    </source>
</evidence>
<accession>A0A953NBF0</accession>
<evidence type="ECO:0000256" key="1">
    <source>
        <dbReference type="ARBA" id="ARBA00023125"/>
    </source>
</evidence>
<gene>
    <name evidence="4" type="ORF">KZZ10_14415</name>
</gene>
<feature type="domain" description="HTH tetR-type" evidence="3">
    <location>
        <begin position="1"/>
        <end position="59"/>
    </location>
</feature>
<proteinExistence type="predicted"/>
<organism evidence="4 5">
    <name type="scientific">Zwartia hollandica</name>
    <dbReference type="NCBI Taxonomy" id="324606"/>
    <lineage>
        <taxon>Bacteria</taxon>
        <taxon>Pseudomonadati</taxon>
        <taxon>Pseudomonadota</taxon>
        <taxon>Betaproteobacteria</taxon>
        <taxon>Burkholderiales</taxon>
        <taxon>Alcaligenaceae</taxon>
        <taxon>Zwartia</taxon>
    </lineage>
</organism>
<keyword evidence="5" id="KW-1185">Reference proteome</keyword>
<keyword evidence="1 2" id="KW-0238">DNA-binding</keyword>
<dbReference type="InterPro" id="IPR009057">
    <property type="entry name" value="Homeodomain-like_sf"/>
</dbReference>
<dbReference type="Pfam" id="PF00440">
    <property type="entry name" value="TetR_N"/>
    <property type="match status" value="1"/>
</dbReference>
<evidence type="ECO:0000313" key="4">
    <source>
        <dbReference type="EMBL" id="MBZ1351834.1"/>
    </source>
</evidence>
<dbReference type="PROSITE" id="PS50977">
    <property type="entry name" value="HTH_TETR_2"/>
    <property type="match status" value="1"/>
</dbReference>
<feature type="DNA-binding region" description="H-T-H motif" evidence="2">
    <location>
        <begin position="22"/>
        <end position="41"/>
    </location>
</feature>
<dbReference type="InterPro" id="IPR001647">
    <property type="entry name" value="HTH_TetR"/>
</dbReference>
<dbReference type="AlphaFoldDB" id="A0A953NBF0"/>
<comment type="caution">
    <text evidence="4">The sequence shown here is derived from an EMBL/GenBank/DDBJ whole genome shotgun (WGS) entry which is preliminary data.</text>
</comment>
<dbReference type="Gene3D" id="1.10.357.10">
    <property type="entry name" value="Tetracycline Repressor, domain 2"/>
    <property type="match status" value="1"/>
</dbReference>